<organism evidence="1 2">
    <name type="scientific">Halalkalibacter kiskunsagensis</name>
    <dbReference type="NCBI Taxonomy" id="1548599"/>
    <lineage>
        <taxon>Bacteria</taxon>
        <taxon>Bacillati</taxon>
        <taxon>Bacillota</taxon>
        <taxon>Bacilli</taxon>
        <taxon>Bacillales</taxon>
        <taxon>Bacillaceae</taxon>
        <taxon>Halalkalibacter</taxon>
    </lineage>
</organism>
<dbReference type="InterPro" id="IPR019644">
    <property type="entry name" value="DUF2508"/>
</dbReference>
<dbReference type="Proteomes" id="UP001589838">
    <property type="component" value="Unassembled WGS sequence"/>
</dbReference>
<comment type="caution">
    <text evidence="1">The sequence shown here is derived from an EMBL/GenBank/DDBJ whole genome shotgun (WGS) entry which is preliminary data.</text>
</comment>
<proteinExistence type="predicted"/>
<name>A0ABV6KAK5_9BACI</name>
<dbReference type="EMBL" id="JBHLUX010000019">
    <property type="protein sequence ID" value="MFC0470348.1"/>
    <property type="molecule type" value="Genomic_DNA"/>
</dbReference>
<reference evidence="1 2" key="1">
    <citation type="submission" date="2024-09" db="EMBL/GenBank/DDBJ databases">
        <authorList>
            <person name="Sun Q."/>
            <person name="Mori K."/>
        </authorList>
    </citation>
    <scope>NUCLEOTIDE SEQUENCE [LARGE SCALE GENOMIC DNA]</scope>
    <source>
        <strain evidence="1 2">NCAIM B.02610</strain>
    </source>
</reference>
<sequence>MLFGKKQKLRKIENARLFQHLEEQKRKLDSEKQLIERSIDPSEEVLYRIKVTEVIYSFLLREARERRASMNELH</sequence>
<gene>
    <name evidence="1" type="ORF">ACFFHM_07375</name>
</gene>
<dbReference type="Pfam" id="PF10704">
    <property type="entry name" value="DUF2508"/>
    <property type="match status" value="1"/>
</dbReference>
<keyword evidence="2" id="KW-1185">Reference proteome</keyword>
<accession>A0ABV6KAK5</accession>
<dbReference type="RefSeq" id="WP_335963925.1">
    <property type="nucleotide sequence ID" value="NZ_JAXBLX010000069.1"/>
</dbReference>
<evidence type="ECO:0000313" key="1">
    <source>
        <dbReference type="EMBL" id="MFC0470348.1"/>
    </source>
</evidence>
<protein>
    <submittedName>
        <fullName evidence="1">YaaL family protein</fullName>
    </submittedName>
</protein>
<evidence type="ECO:0000313" key="2">
    <source>
        <dbReference type="Proteomes" id="UP001589838"/>
    </source>
</evidence>